<dbReference type="InterPro" id="IPR052701">
    <property type="entry name" value="GAG_Ulvan_Degrading_Sulfatases"/>
</dbReference>
<evidence type="ECO:0000313" key="4">
    <source>
        <dbReference type="EMBL" id="WDD99138.1"/>
    </source>
</evidence>
<feature type="transmembrane region" description="Helical" evidence="1">
    <location>
        <begin position="21"/>
        <end position="39"/>
    </location>
</feature>
<dbReference type="Proteomes" id="UP000032568">
    <property type="component" value="Chromosome"/>
</dbReference>
<keyword evidence="1" id="KW-0812">Transmembrane</keyword>
<organism evidence="4 5">
    <name type="scientific">Thalassomonas actiniarum</name>
    <dbReference type="NCBI Taxonomy" id="485447"/>
    <lineage>
        <taxon>Bacteria</taxon>
        <taxon>Pseudomonadati</taxon>
        <taxon>Pseudomonadota</taxon>
        <taxon>Gammaproteobacteria</taxon>
        <taxon>Alteromonadales</taxon>
        <taxon>Colwelliaceae</taxon>
        <taxon>Thalassomonas</taxon>
    </lineage>
</organism>
<evidence type="ECO:0000259" key="2">
    <source>
        <dbReference type="Pfam" id="PF00884"/>
    </source>
</evidence>
<dbReference type="Gene3D" id="3.40.720.10">
    <property type="entry name" value="Alkaline Phosphatase, subunit A"/>
    <property type="match status" value="1"/>
</dbReference>
<accession>A0AAE9YRV3</accession>
<keyword evidence="1" id="KW-1133">Transmembrane helix</keyword>
<dbReference type="KEGG" id="tact:SG35_000115"/>
<dbReference type="EMBL" id="CP059735">
    <property type="protein sequence ID" value="WDD99138.1"/>
    <property type="molecule type" value="Genomic_DNA"/>
</dbReference>
<feature type="domain" description="Sulfatase N-terminal" evidence="2">
    <location>
        <begin position="259"/>
        <end position="532"/>
    </location>
</feature>
<reference evidence="4 5" key="1">
    <citation type="journal article" date="2015" name="Genome Announc.">
        <title>Draft Genome Sequences of Marine Isolates of Thalassomonas viridans and Thalassomonas actiniarum.</title>
        <authorList>
            <person name="Olonade I."/>
            <person name="van Zyl L.J."/>
            <person name="Trindade M."/>
        </authorList>
    </citation>
    <scope>NUCLEOTIDE SEQUENCE [LARGE SCALE GENOMIC DNA]</scope>
    <source>
        <strain evidence="4 5">A5K-106</strain>
    </source>
</reference>
<dbReference type="PANTHER" id="PTHR43751:SF3">
    <property type="entry name" value="SULFATASE N-TERMINAL DOMAIN-CONTAINING PROTEIN"/>
    <property type="match status" value="1"/>
</dbReference>
<dbReference type="InterPro" id="IPR017850">
    <property type="entry name" value="Alkaline_phosphatase_core_sf"/>
</dbReference>
<evidence type="ECO:0000259" key="3">
    <source>
        <dbReference type="Pfam" id="PF11893"/>
    </source>
</evidence>
<feature type="domain" description="Inner membrane protein YejM N-terminal" evidence="3">
    <location>
        <begin position="11"/>
        <end position="252"/>
    </location>
</feature>
<sequence length="617" mass="70261">MGTKSEYVQGRNKQLANWHSQFILVNFVIALLISLRYLAPQPLPDNFAAGIFLSCYFIAHLGLLTLMLLAVIRLISSFIRRAAIIRIFSIALIGLSLALLLTDTFVYQQYRFHLNAMILELILEGGNEILSFSWQLWLQISLMVIAFFLVQGVISECLWRRFPHMRIRLKAVVLTWCILSLFAQGLNIWADATFRKDITRQAFYLPLSYPLTAKSLIAKLGLLDLAAYKQQALLAPTETSSSLHYPLSAMTCSNKDPLKNILILVVDSWRSDMMNTEVTPAITQLAKQGSIFTQHYSGSNNTRHGLFSLFYGLPGHYWQPVLNQQRSPVLIDILQQQTYQIGVFSSAKLTSPEFDQTIFSAVNPLRSHSEGRTPAERDLDITRDFGNWYQNKNQEQPYFAFLFYDAPHGLSVPKGASKVFQPSLDYANYMALDEGYDPRSLFNLYKNAIYYMDQLVAQVLKLIENDLANTIIIITGDHGKEFNDSGKGYWGHNSNYSDYQTRVPLVIYWPGNKHNFFNGETSHYDIAPTLLSGALGCKNATEDYSIGQSLFNKNSHSHIIFGRDGNYAIKIGEQLNEIDRFGNFAIYNNQYQELPEAKLNISQALVALEELRRFYQK</sequence>
<evidence type="ECO:0000313" key="5">
    <source>
        <dbReference type="Proteomes" id="UP000032568"/>
    </source>
</evidence>
<protein>
    <submittedName>
        <fullName evidence="4">DUF3413 domain-containing protein</fullName>
    </submittedName>
</protein>
<dbReference type="InterPro" id="IPR000917">
    <property type="entry name" value="Sulfatase_N"/>
</dbReference>
<dbReference type="PANTHER" id="PTHR43751">
    <property type="entry name" value="SULFATASE"/>
    <property type="match status" value="1"/>
</dbReference>
<evidence type="ECO:0000256" key="1">
    <source>
        <dbReference type="SAM" id="Phobius"/>
    </source>
</evidence>
<dbReference type="CDD" id="cd16148">
    <property type="entry name" value="sulfatase_like"/>
    <property type="match status" value="1"/>
</dbReference>
<feature type="transmembrane region" description="Helical" evidence="1">
    <location>
        <begin position="51"/>
        <end position="72"/>
    </location>
</feature>
<dbReference type="InterPro" id="IPR024588">
    <property type="entry name" value="YejM_N"/>
</dbReference>
<name>A0AAE9YRV3_9GAMM</name>
<dbReference type="PIRSF" id="PIRSF004950">
    <property type="entry name" value="Mmb_sulf_HI0842"/>
    <property type="match status" value="1"/>
</dbReference>
<reference evidence="4 5" key="2">
    <citation type="journal article" date="2022" name="Mar. Drugs">
        <title>Bioassay-Guided Fractionation Leads to the Detection of Cholic Acid Generated by the Rare Thalassomonas sp.</title>
        <authorList>
            <person name="Pheiffer F."/>
            <person name="Schneider Y.K."/>
            <person name="Hansen E.H."/>
            <person name="Andersen J.H."/>
            <person name="Isaksson J."/>
            <person name="Busche T."/>
            <person name="R C."/>
            <person name="Kalinowski J."/>
            <person name="Zyl L.V."/>
            <person name="Trindade M."/>
        </authorList>
    </citation>
    <scope>NUCLEOTIDE SEQUENCE [LARGE SCALE GENOMIC DNA]</scope>
    <source>
        <strain evidence="4 5">A5K-106</strain>
    </source>
</reference>
<dbReference type="AlphaFoldDB" id="A0AAE9YRV3"/>
<feature type="transmembrane region" description="Helical" evidence="1">
    <location>
        <begin position="84"/>
        <end position="107"/>
    </location>
</feature>
<dbReference type="RefSeq" id="WP_053043066.1">
    <property type="nucleotide sequence ID" value="NZ_CP059735.1"/>
</dbReference>
<dbReference type="Pfam" id="PF00884">
    <property type="entry name" value="Sulfatase"/>
    <property type="match status" value="1"/>
</dbReference>
<keyword evidence="1" id="KW-0472">Membrane</keyword>
<keyword evidence="5" id="KW-1185">Reference proteome</keyword>
<feature type="transmembrane region" description="Helical" evidence="1">
    <location>
        <begin position="136"/>
        <end position="159"/>
    </location>
</feature>
<dbReference type="Pfam" id="PF11893">
    <property type="entry name" value="DUF3413"/>
    <property type="match status" value="1"/>
</dbReference>
<gene>
    <name evidence="4" type="ORF">SG35_000115</name>
</gene>
<proteinExistence type="predicted"/>
<dbReference type="SUPFAM" id="SSF53649">
    <property type="entry name" value="Alkaline phosphatase-like"/>
    <property type="match status" value="1"/>
</dbReference>
<feature type="transmembrane region" description="Helical" evidence="1">
    <location>
        <begin position="171"/>
        <end position="190"/>
    </location>
</feature>
<dbReference type="InterPro" id="IPR012159">
    <property type="entry name" value="YejM-like"/>
</dbReference>